<dbReference type="OrthoDB" id="6226495at2"/>
<dbReference type="InterPro" id="IPR010767">
    <property type="entry name" value="Phage_CGC-2007_Cje0229"/>
</dbReference>
<evidence type="ECO:0000313" key="2">
    <source>
        <dbReference type="Proteomes" id="UP000295662"/>
    </source>
</evidence>
<sequence>MMNTDTNEMDGANEGRGPRIIPLRDAALGFGLLPRFLCRWVRGPLWRLGEDYEFILAAGPDRGRVFRIPKGYEFDKASVPPLLWGPPFNYLPDGLCTLPALEHDFLCDLLAGGSAWLRMKLVVLPVAPPAGVVHEHFRERLHQSGVRGSKAEAMGRAVSAFGPQGKAYPWNWWR</sequence>
<dbReference type="Pfam" id="PF07087">
    <property type="entry name" value="DUF1353"/>
    <property type="match status" value="1"/>
</dbReference>
<dbReference type="EMBL" id="SOCA01000012">
    <property type="protein sequence ID" value="TDU64109.1"/>
    <property type="molecule type" value="Genomic_DNA"/>
</dbReference>
<keyword evidence="2" id="KW-1185">Reference proteome</keyword>
<dbReference type="RefSeq" id="WP_133797274.1">
    <property type="nucleotide sequence ID" value="NZ_SOCA01000012.1"/>
</dbReference>
<evidence type="ECO:0000313" key="1">
    <source>
        <dbReference type="EMBL" id="TDU64109.1"/>
    </source>
</evidence>
<dbReference type="Proteomes" id="UP000295662">
    <property type="component" value="Unassembled WGS sequence"/>
</dbReference>
<protein>
    <submittedName>
        <fullName evidence="1">Uncharacterized protein DUF1353</fullName>
    </submittedName>
</protein>
<name>A0A4R7RJC9_9BACT</name>
<comment type="caution">
    <text evidence="1">The sequence shown here is derived from an EMBL/GenBank/DDBJ whole genome shotgun (WGS) entry which is preliminary data.</text>
</comment>
<reference evidence="1 2" key="1">
    <citation type="submission" date="2019-03" db="EMBL/GenBank/DDBJ databases">
        <title>Genomic Encyclopedia of Archaeal and Bacterial Type Strains, Phase II (KMG-II): from individual species to whole genera.</title>
        <authorList>
            <person name="Goeker M."/>
        </authorList>
    </citation>
    <scope>NUCLEOTIDE SEQUENCE [LARGE SCALE GENOMIC DNA]</scope>
    <source>
        <strain evidence="1 2">ATCC 25309</strain>
    </source>
</reference>
<accession>A0A4R7RJC9</accession>
<dbReference type="AlphaFoldDB" id="A0A4R7RJC9"/>
<proteinExistence type="predicted"/>
<organism evidence="1 2">
    <name type="scientific">Prosthecobacter fusiformis</name>
    <dbReference type="NCBI Taxonomy" id="48464"/>
    <lineage>
        <taxon>Bacteria</taxon>
        <taxon>Pseudomonadati</taxon>
        <taxon>Verrucomicrobiota</taxon>
        <taxon>Verrucomicrobiia</taxon>
        <taxon>Verrucomicrobiales</taxon>
        <taxon>Verrucomicrobiaceae</taxon>
        <taxon>Prosthecobacter</taxon>
    </lineage>
</organism>
<gene>
    <name evidence="1" type="ORF">EI77_04293</name>
</gene>